<accession>A0A0F9SGQ2</accession>
<protein>
    <submittedName>
        <fullName evidence="1">Uncharacterized protein</fullName>
    </submittedName>
</protein>
<comment type="caution">
    <text evidence="1">The sequence shown here is derived from an EMBL/GenBank/DDBJ whole genome shotgun (WGS) entry which is preliminary data.</text>
</comment>
<proteinExistence type="predicted"/>
<name>A0A0F9SGQ2_9ZZZZ</name>
<reference evidence="1" key="1">
    <citation type="journal article" date="2015" name="Nature">
        <title>Complex archaea that bridge the gap between prokaryotes and eukaryotes.</title>
        <authorList>
            <person name="Spang A."/>
            <person name="Saw J.H."/>
            <person name="Jorgensen S.L."/>
            <person name="Zaremba-Niedzwiedzka K."/>
            <person name="Martijn J."/>
            <person name="Lind A.E."/>
            <person name="van Eijk R."/>
            <person name="Schleper C."/>
            <person name="Guy L."/>
            <person name="Ettema T.J."/>
        </authorList>
    </citation>
    <scope>NUCLEOTIDE SEQUENCE</scope>
</reference>
<gene>
    <name evidence="1" type="ORF">LCGC14_0853150</name>
</gene>
<evidence type="ECO:0000313" key="1">
    <source>
        <dbReference type="EMBL" id="KKN28548.1"/>
    </source>
</evidence>
<organism evidence="1">
    <name type="scientific">marine sediment metagenome</name>
    <dbReference type="NCBI Taxonomy" id="412755"/>
    <lineage>
        <taxon>unclassified sequences</taxon>
        <taxon>metagenomes</taxon>
        <taxon>ecological metagenomes</taxon>
    </lineage>
</organism>
<dbReference type="EMBL" id="LAZR01002552">
    <property type="protein sequence ID" value="KKN28548.1"/>
    <property type="molecule type" value="Genomic_DNA"/>
</dbReference>
<sequence>MGDDYPRFFCPTCERLRGGGIKHEGTYICMDCGSKLESSEPHREMVEWERRNTVQKMHNVPGAGGDGDKAG</sequence>
<dbReference type="AlphaFoldDB" id="A0A0F9SGQ2"/>